<dbReference type="InterPro" id="IPR016032">
    <property type="entry name" value="Sig_transdc_resp-reg_C-effctor"/>
</dbReference>
<keyword evidence="3" id="KW-1185">Reference proteome</keyword>
<proteinExistence type="predicted"/>
<dbReference type="InterPro" id="IPR051797">
    <property type="entry name" value="TrmB-like"/>
</dbReference>
<dbReference type="PANTHER" id="PTHR34293">
    <property type="entry name" value="HTH-TYPE TRANSCRIPTIONAL REGULATOR TRMBL2"/>
    <property type="match status" value="1"/>
</dbReference>
<dbReference type="eggNOG" id="COG2197">
    <property type="taxonomic scope" value="Bacteria"/>
</dbReference>
<dbReference type="Pfam" id="PF00196">
    <property type="entry name" value="GerE"/>
    <property type="match status" value="1"/>
</dbReference>
<feature type="domain" description="HTH luxR-type" evidence="1">
    <location>
        <begin position="256"/>
        <end position="323"/>
    </location>
</feature>
<organism evidence="2 3">
    <name type="scientific">Streptomyces davaonensis (strain DSM 101723 / JCM 4913 / KCC S-0913 / 768)</name>
    <dbReference type="NCBI Taxonomy" id="1214101"/>
    <lineage>
        <taxon>Bacteria</taxon>
        <taxon>Bacillati</taxon>
        <taxon>Actinomycetota</taxon>
        <taxon>Actinomycetes</taxon>
        <taxon>Kitasatosporales</taxon>
        <taxon>Streptomycetaceae</taxon>
        <taxon>Streptomyces</taxon>
    </lineage>
</organism>
<dbReference type="STRING" id="1214101.BN159_6055"/>
<dbReference type="InterPro" id="IPR036390">
    <property type="entry name" value="WH_DNA-bd_sf"/>
</dbReference>
<dbReference type="GO" id="GO:0006355">
    <property type="term" value="P:regulation of DNA-templated transcription"/>
    <property type="evidence" value="ECO:0007669"/>
    <property type="project" value="InterPro"/>
</dbReference>
<dbReference type="InterPro" id="IPR036388">
    <property type="entry name" value="WH-like_DNA-bd_sf"/>
</dbReference>
<dbReference type="GO" id="GO:0003677">
    <property type="term" value="F:DNA binding"/>
    <property type="evidence" value="ECO:0007669"/>
    <property type="project" value="InterPro"/>
</dbReference>
<dbReference type="SMART" id="SM00421">
    <property type="entry name" value="HTH_LUXR"/>
    <property type="match status" value="1"/>
</dbReference>
<name>K4RC71_STRDJ</name>
<evidence type="ECO:0000313" key="2">
    <source>
        <dbReference type="EMBL" id="CCK30434.1"/>
    </source>
</evidence>
<protein>
    <recommendedName>
        <fullName evidence="1">HTH luxR-type domain-containing protein</fullName>
    </recommendedName>
</protein>
<dbReference type="PRINTS" id="PR00038">
    <property type="entry name" value="HTHLUXR"/>
</dbReference>
<dbReference type="Gene3D" id="1.10.10.10">
    <property type="entry name" value="Winged helix-like DNA-binding domain superfamily/Winged helix DNA-binding domain"/>
    <property type="match status" value="2"/>
</dbReference>
<dbReference type="SUPFAM" id="SSF46785">
    <property type="entry name" value="Winged helix' DNA-binding domain"/>
    <property type="match status" value="1"/>
</dbReference>
<evidence type="ECO:0000259" key="1">
    <source>
        <dbReference type="PROSITE" id="PS50043"/>
    </source>
</evidence>
<evidence type="ECO:0000313" key="3">
    <source>
        <dbReference type="Proteomes" id="UP000008043"/>
    </source>
</evidence>
<dbReference type="InterPro" id="IPR000792">
    <property type="entry name" value="Tscrpt_reg_LuxR_C"/>
</dbReference>
<dbReference type="SUPFAM" id="SSF46894">
    <property type="entry name" value="C-terminal effector domain of the bipartite response regulators"/>
    <property type="match status" value="1"/>
</dbReference>
<dbReference type="PATRIC" id="fig|1214101.3.peg.6137"/>
<dbReference type="AlphaFoldDB" id="K4RC71"/>
<dbReference type="PANTHER" id="PTHR34293:SF1">
    <property type="entry name" value="HTH-TYPE TRANSCRIPTIONAL REGULATOR TRMBL2"/>
    <property type="match status" value="1"/>
</dbReference>
<dbReference type="EMBL" id="HE971709">
    <property type="protein sequence ID" value="CCK30434.1"/>
    <property type="molecule type" value="Genomic_DNA"/>
</dbReference>
<reference evidence="2 3" key="1">
    <citation type="journal article" date="2012" name="J. Bacteriol.">
        <title>Genome sequence of the bacterium Streptomyces davawensis JCM 4913 and heterologous production of the unique antibiotic roseoflavin.</title>
        <authorList>
            <person name="Jankowitsch F."/>
            <person name="Schwarz J."/>
            <person name="Ruckert C."/>
            <person name="Gust B."/>
            <person name="Szczepanowski R."/>
            <person name="Blom J."/>
            <person name="Pelzer S."/>
            <person name="Kalinowski J."/>
            <person name="Mack M."/>
        </authorList>
    </citation>
    <scope>NUCLEOTIDE SEQUENCE [LARGE SCALE GENOMIC DNA]</scope>
    <source>
        <strain evidence="3">DSM 101723 / JCM 4913 / KCC S-0913 / 768</strain>
    </source>
</reference>
<accession>K4RC71</accession>
<dbReference type="KEGG" id="sdv:BN159_6055"/>
<sequence>MLERLGLDDTAGAVYEHLITDHDPDQDTDHLARRLELTEDDVRTALKRLEELNLVQPTGDGPARPVDPRLGLKALLFRQMSGIEAQLLAFEQDRAAVLTLVDKYARHAGHRGAAEGVGGEYVTGREAVAGRLSELADAAGTEWLAFAPGGAPSVSWLESVQSLVRQVRGRGVAARTVSTDSIRGGTQWADLPRTGVRTVPSLPVPMLIVDRSTALLPTEPAAPWRGVLQLSAPGVLEALIALFEGVWASAVPLGGVEARPAEGGLNPREREVLRLLARGLNDDAVRRRLGLSLRTVRRIVADLCTRLGAASRFEAGYLAAKRGWI</sequence>
<dbReference type="PROSITE" id="PS50043">
    <property type="entry name" value="HTH_LUXR_2"/>
    <property type="match status" value="1"/>
</dbReference>
<dbReference type="CDD" id="cd06170">
    <property type="entry name" value="LuxR_C_like"/>
    <property type="match status" value="1"/>
</dbReference>
<dbReference type="HOGENOM" id="CLU_056943_2_0_11"/>
<dbReference type="Proteomes" id="UP000008043">
    <property type="component" value="Chromosome"/>
</dbReference>
<gene>
    <name evidence="2" type="ORF">BN159_6055</name>
</gene>